<evidence type="ECO:0000256" key="2">
    <source>
        <dbReference type="PROSITE-ProRule" id="PRU00235"/>
    </source>
</evidence>
<dbReference type="InterPro" id="IPR000210">
    <property type="entry name" value="BTB/POZ_dom"/>
</dbReference>
<dbReference type="PANTHER" id="PTHR22872:SF10">
    <property type="entry name" value="ULTRAVIOLET-B RECEPTOR UVR8"/>
    <property type="match status" value="1"/>
</dbReference>
<dbReference type="SUPFAM" id="SSF50985">
    <property type="entry name" value="RCC1/BLIP-II"/>
    <property type="match status" value="1"/>
</dbReference>
<dbReference type="PRINTS" id="PR00633">
    <property type="entry name" value="RCCNDNSATION"/>
</dbReference>
<dbReference type="InterPro" id="IPR009091">
    <property type="entry name" value="RCC1/BLIP-II"/>
</dbReference>
<comment type="caution">
    <text evidence="5">The sequence shown here is derived from an EMBL/GenBank/DDBJ whole genome shotgun (WGS) entry which is preliminary data.</text>
</comment>
<name>A0A836EZG9_9HYME</name>
<protein>
    <submittedName>
        <fullName evidence="5">RCBT1 protein</fullName>
    </submittedName>
</protein>
<dbReference type="Pfam" id="PF07707">
    <property type="entry name" value="BACK"/>
    <property type="match status" value="1"/>
</dbReference>
<reference evidence="5" key="1">
    <citation type="submission" date="2020-02" db="EMBL/GenBank/DDBJ databases">
        <title>Relaxed selection underlies rapid genomic changes in the transitions from sociality to social parasitism in ants.</title>
        <authorList>
            <person name="Bi X."/>
        </authorList>
    </citation>
    <scope>NUCLEOTIDE SEQUENCE</scope>
    <source>
        <strain evidence="5">BGI-DK2013a</strain>
        <tissue evidence="5">Whole body</tissue>
    </source>
</reference>
<accession>A0A836EZG9</accession>
<evidence type="ECO:0000313" key="6">
    <source>
        <dbReference type="Proteomes" id="UP000667349"/>
    </source>
</evidence>
<gene>
    <name evidence="5" type="primary">Rcbtb1_3</name>
    <name evidence="5" type="ORF">G6Z75_0008399</name>
</gene>
<dbReference type="InterPro" id="IPR011333">
    <property type="entry name" value="SKP1/BTB/POZ_sf"/>
</dbReference>
<feature type="non-terminal residue" evidence="5">
    <location>
        <position position="1"/>
    </location>
</feature>
<evidence type="ECO:0000313" key="5">
    <source>
        <dbReference type="EMBL" id="KAG5314735.1"/>
    </source>
</evidence>
<dbReference type="SUPFAM" id="SSF54695">
    <property type="entry name" value="POZ domain"/>
    <property type="match status" value="1"/>
</dbReference>
<feature type="non-terminal residue" evidence="5">
    <location>
        <position position="553"/>
    </location>
</feature>
<dbReference type="Pfam" id="PF00651">
    <property type="entry name" value="BTB"/>
    <property type="match status" value="1"/>
</dbReference>
<dbReference type="InterPro" id="IPR000408">
    <property type="entry name" value="Reg_chr_condens"/>
</dbReference>
<dbReference type="Proteomes" id="UP000667349">
    <property type="component" value="Unassembled WGS sequence"/>
</dbReference>
<dbReference type="InterPro" id="IPR051625">
    <property type="entry name" value="Signaling_Regulatory_Domain"/>
</dbReference>
<evidence type="ECO:0000259" key="4">
    <source>
        <dbReference type="PROSITE" id="PS50097"/>
    </source>
</evidence>
<evidence type="ECO:0000256" key="3">
    <source>
        <dbReference type="SAM" id="Phobius"/>
    </source>
</evidence>
<sequence>MCSNLRNWPVFSSLEPKFISEIHMVMVFGNLFCSLFLCISLLAVLLLTERLKTGELGKMALIVTKNKKVYLMNDNLHALESRDKSSTMLYLKEIKDLCGKDIKTFAYGRGSHMLALTNGGEVYLCDNIGQLKNGTFNMDLTFTLINIPTIQDSQNMKHVVDIACGNKHSIVLTNNDEVYAWESNNSRQVGIYGFSKLILSDVGCISCGDNFTMAVKKNGKVYGWGSNDVGQLGMGNFENENMTPQLLIGIPGSLIVDKVTCGSNHTLVLTDKATIYAWGGNKFGQLGIGHQTEFCTPTTICQMKEIRWVDIAALNNISIAVTEAGRFYVWGDCRGECISIPIATSSFNVHDTFAHYGPSIMHKPLILNEKLDILGCLGIAFDDSSTSDLKIQVEDKCIHVHKVILTICSSHFRNMFAHDWAENNQNVIKIDKISHDVYKAYLKYLYTNTIDLYLINTFEKISELFDLANAYYEDNLKKQCIYRIKQEITVSNVVYFYNFAVKYEAEELRKFCVRFAVIHMRAVVKTENFAKLEDEKLMNRFINEVSKAGCFKH</sequence>
<dbReference type="Pfam" id="PF25390">
    <property type="entry name" value="WD40_RLD"/>
    <property type="match status" value="1"/>
</dbReference>
<dbReference type="InterPro" id="IPR011705">
    <property type="entry name" value="BACK"/>
</dbReference>
<evidence type="ECO:0000256" key="1">
    <source>
        <dbReference type="ARBA" id="ARBA00022737"/>
    </source>
</evidence>
<organism evidence="5 6">
    <name type="scientific">Acromyrmex insinuator</name>
    <dbReference type="NCBI Taxonomy" id="230686"/>
    <lineage>
        <taxon>Eukaryota</taxon>
        <taxon>Metazoa</taxon>
        <taxon>Ecdysozoa</taxon>
        <taxon>Arthropoda</taxon>
        <taxon>Hexapoda</taxon>
        <taxon>Insecta</taxon>
        <taxon>Pterygota</taxon>
        <taxon>Neoptera</taxon>
        <taxon>Endopterygota</taxon>
        <taxon>Hymenoptera</taxon>
        <taxon>Apocrita</taxon>
        <taxon>Aculeata</taxon>
        <taxon>Formicoidea</taxon>
        <taxon>Formicidae</taxon>
        <taxon>Myrmicinae</taxon>
        <taxon>Acromyrmex</taxon>
    </lineage>
</organism>
<feature type="domain" description="BTB" evidence="4">
    <location>
        <begin position="387"/>
        <end position="454"/>
    </location>
</feature>
<keyword evidence="6" id="KW-1185">Reference proteome</keyword>
<dbReference type="SMART" id="SM00225">
    <property type="entry name" value="BTB"/>
    <property type="match status" value="1"/>
</dbReference>
<dbReference type="InterPro" id="IPR058923">
    <property type="entry name" value="RCC1-like_dom"/>
</dbReference>
<feature type="repeat" description="RCC1" evidence="2">
    <location>
        <begin position="219"/>
        <end position="272"/>
    </location>
</feature>
<dbReference type="PANTHER" id="PTHR22872">
    <property type="entry name" value="BTK-BINDING PROTEIN-RELATED"/>
    <property type="match status" value="1"/>
</dbReference>
<dbReference type="Gene3D" id="2.130.10.30">
    <property type="entry name" value="Regulator of chromosome condensation 1/beta-lactamase-inhibitor protein II"/>
    <property type="match status" value="1"/>
</dbReference>
<dbReference type="CDD" id="cd18298">
    <property type="entry name" value="BTB_POZ_RCBTB1_2"/>
    <property type="match status" value="1"/>
</dbReference>
<keyword evidence="3" id="KW-1133">Transmembrane helix</keyword>
<keyword evidence="3" id="KW-0472">Membrane</keyword>
<dbReference type="EMBL" id="JAANHZ010000158">
    <property type="protein sequence ID" value="KAG5314735.1"/>
    <property type="molecule type" value="Genomic_DNA"/>
</dbReference>
<dbReference type="PROSITE" id="PS00626">
    <property type="entry name" value="RCC1_2"/>
    <property type="match status" value="2"/>
</dbReference>
<feature type="transmembrane region" description="Helical" evidence="3">
    <location>
        <begin position="22"/>
        <end position="48"/>
    </location>
</feature>
<dbReference type="Gene3D" id="3.30.710.10">
    <property type="entry name" value="Potassium Channel Kv1.1, Chain A"/>
    <property type="match status" value="1"/>
</dbReference>
<dbReference type="PROSITE" id="PS50097">
    <property type="entry name" value="BTB"/>
    <property type="match status" value="1"/>
</dbReference>
<dbReference type="AlphaFoldDB" id="A0A836EZG9"/>
<dbReference type="PROSITE" id="PS50012">
    <property type="entry name" value="RCC1_3"/>
    <property type="match status" value="2"/>
</dbReference>
<keyword evidence="3" id="KW-0812">Transmembrane</keyword>
<proteinExistence type="predicted"/>
<feature type="repeat" description="RCC1" evidence="2">
    <location>
        <begin position="273"/>
        <end position="324"/>
    </location>
</feature>
<keyword evidence="1" id="KW-0677">Repeat</keyword>